<dbReference type="EMBL" id="FOSV01000001">
    <property type="protein sequence ID" value="SFK33085.1"/>
    <property type="molecule type" value="Genomic_DNA"/>
</dbReference>
<dbReference type="SUPFAM" id="SSF51120">
    <property type="entry name" value="beta-Roll"/>
    <property type="match status" value="1"/>
</dbReference>
<dbReference type="GO" id="GO:0005509">
    <property type="term" value="F:calcium ion binding"/>
    <property type="evidence" value="ECO:0007669"/>
    <property type="project" value="InterPro"/>
</dbReference>
<organism evidence="1 2">
    <name type="scientific">Methylorubrum salsuginis</name>
    <dbReference type="NCBI Taxonomy" id="414703"/>
    <lineage>
        <taxon>Bacteria</taxon>
        <taxon>Pseudomonadati</taxon>
        <taxon>Pseudomonadota</taxon>
        <taxon>Alphaproteobacteria</taxon>
        <taxon>Hyphomicrobiales</taxon>
        <taxon>Methylobacteriaceae</taxon>
        <taxon>Methylorubrum</taxon>
    </lineage>
</organism>
<dbReference type="STRING" id="414703.SAMN04488125_101282"/>
<feature type="non-terminal residue" evidence="1">
    <location>
        <position position="1"/>
    </location>
</feature>
<dbReference type="InterPro" id="IPR011049">
    <property type="entry name" value="Serralysin-like_metalloprot_C"/>
</dbReference>
<dbReference type="AlphaFoldDB" id="A0A1I3YMR1"/>
<dbReference type="Pfam" id="PF00353">
    <property type="entry name" value="HemolysinCabind"/>
    <property type="match status" value="1"/>
</dbReference>
<reference evidence="2" key="1">
    <citation type="submission" date="2016-10" db="EMBL/GenBank/DDBJ databases">
        <authorList>
            <person name="Varghese N."/>
            <person name="Submissions S."/>
        </authorList>
    </citation>
    <scope>NUCLEOTIDE SEQUENCE [LARGE SCALE GENOMIC DNA]</scope>
    <source>
        <strain evidence="2">CGMCC 1.6474</strain>
    </source>
</reference>
<protein>
    <recommendedName>
        <fullName evidence="3">Hemolysin-type calcium-binding repeat-containing protein</fullName>
    </recommendedName>
</protein>
<keyword evidence="2" id="KW-1185">Reference proteome</keyword>
<sequence>TKGNFDLTGNEFGNRLVGNNGANLLNGGAGADLLVGRGGHDTFAFSTALGNGNVDTLADFAAGDTIRLSASIFTALSAGELDGAAFKDIGAGGKLDADDHIVYDSTTGALSYDADGAGKAAALRFAVVNTKVPLTADDFLIA</sequence>
<gene>
    <name evidence="1" type="ORF">SAMN04488125_101282</name>
</gene>
<proteinExistence type="predicted"/>
<evidence type="ECO:0000313" key="2">
    <source>
        <dbReference type="Proteomes" id="UP000198804"/>
    </source>
</evidence>
<dbReference type="InterPro" id="IPR001343">
    <property type="entry name" value="Hemolysn_Ca-bd"/>
</dbReference>
<evidence type="ECO:0008006" key="3">
    <source>
        <dbReference type="Google" id="ProtNLM"/>
    </source>
</evidence>
<name>A0A1I3YMR1_9HYPH</name>
<evidence type="ECO:0000313" key="1">
    <source>
        <dbReference type="EMBL" id="SFK33085.1"/>
    </source>
</evidence>
<dbReference type="Proteomes" id="UP000198804">
    <property type="component" value="Unassembled WGS sequence"/>
</dbReference>
<accession>A0A1I3YMR1</accession>
<dbReference type="Gene3D" id="2.150.10.10">
    <property type="entry name" value="Serralysin-like metalloprotease, C-terminal"/>
    <property type="match status" value="1"/>
</dbReference>